<feature type="non-terminal residue" evidence="2">
    <location>
        <position position="1"/>
    </location>
</feature>
<gene>
    <name evidence="2" type="ORF">CCAP1982_LOCUS11694</name>
</gene>
<reference evidence="2" key="1">
    <citation type="submission" date="2020-11" db="EMBL/GenBank/DDBJ databases">
        <authorList>
            <person name="Whitehead M."/>
        </authorList>
    </citation>
    <scope>NUCLEOTIDE SEQUENCE</scope>
    <source>
        <strain evidence="2">EGII</strain>
    </source>
</reference>
<dbReference type="Proteomes" id="UP000606786">
    <property type="component" value="Unassembled WGS sequence"/>
</dbReference>
<feature type="compositionally biased region" description="Polar residues" evidence="1">
    <location>
        <begin position="39"/>
        <end position="50"/>
    </location>
</feature>
<proteinExistence type="predicted"/>
<comment type="caution">
    <text evidence="2">The sequence shown here is derived from an EMBL/GenBank/DDBJ whole genome shotgun (WGS) entry which is preliminary data.</text>
</comment>
<evidence type="ECO:0000256" key="1">
    <source>
        <dbReference type="SAM" id="MobiDB-lite"/>
    </source>
</evidence>
<feature type="region of interest" description="Disordered" evidence="1">
    <location>
        <begin position="33"/>
        <end position="71"/>
    </location>
</feature>
<dbReference type="EMBL" id="CAJHJT010000034">
    <property type="protein sequence ID" value="CAD7003233.1"/>
    <property type="molecule type" value="Genomic_DNA"/>
</dbReference>
<accession>A0A811V1E5</accession>
<dbReference type="AlphaFoldDB" id="A0A811V1E5"/>
<organism evidence="2 3">
    <name type="scientific">Ceratitis capitata</name>
    <name type="common">Mediterranean fruit fly</name>
    <name type="synonym">Tephritis capitata</name>
    <dbReference type="NCBI Taxonomy" id="7213"/>
    <lineage>
        <taxon>Eukaryota</taxon>
        <taxon>Metazoa</taxon>
        <taxon>Ecdysozoa</taxon>
        <taxon>Arthropoda</taxon>
        <taxon>Hexapoda</taxon>
        <taxon>Insecta</taxon>
        <taxon>Pterygota</taxon>
        <taxon>Neoptera</taxon>
        <taxon>Endopterygota</taxon>
        <taxon>Diptera</taxon>
        <taxon>Brachycera</taxon>
        <taxon>Muscomorpha</taxon>
        <taxon>Tephritoidea</taxon>
        <taxon>Tephritidae</taxon>
        <taxon>Ceratitis</taxon>
        <taxon>Ceratitis</taxon>
    </lineage>
</organism>
<keyword evidence="3" id="KW-1185">Reference proteome</keyword>
<evidence type="ECO:0000313" key="3">
    <source>
        <dbReference type="Proteomes" id="UP000606786"/>
    </source>
</evidence>
<protein>
    <submittedName>
        <fullName evidence="2">(Mediterranean fruit fly) hypothetical protein</fullName>
    </submittedName>
</protein>
<evidence type="ECO:0000313" key="2">
    <source>
        <dbReference type="EMBL" id="CAD7003233.1"/>
    </source>
</evidence>
<name>A0A811V1E5_CERCA</name>
<sequence length="71" mass="7858">TSHAAVSPQLCTHPEHNFATTLHITTLKRKVDATETGKSRTNYVNANVSATRRRRNAQKSDVNGRAKSKLN</sequence>